<name>A0A212FFU1_DANPL</name>
<keyword evidence="3" id="KW-1185">Reference proteome</keyword>
<comment type="caution">
    <text evidence="2">The sequence shown here is derived from an EMBL/GenBank/DDBJ whole genome shotgun (WGS) entry which is preliminary data.</text>
</comment>
<feature type="compositionally biased region" description="Low complexity" evidence="1">
    <location>
        <begin position="140"/>
        <end position="174"/>
    </location>
</feature>
<dbReference type="eggNOG" id="ENOG502TCR7">
    <property type="taxonomic scope" value="Eukaryota"/>
</dbReference>
<proteinExistence type="predicted"/>
<feature type="region of interest" description="Disordered" evidence="1">
    <location>
        <begin position="128"/>
        <end position="174"/>
    </location>
</feature>
<evidence type="ECO:0000256" key="1">
    <source>
        <dbReference type="SAM" id="MobiDB-lite"/>
    </source>
</evidence>
<dbReference type="EMBL" id="AGBW02008766">
    <property type="protein sequence ID" value="OWR52599.1"/>
    <property type="molecule type" value="Genomic_DNA"/>
</dbReference>
<accession>A0A212FFU1</accession>
<gene>
    <name evidence="2" type="ORF">KGM_205862</name>
</gene>
<dbReference type="Proteomes" id="UP000007151">
    <property type="component" value="Unassembled WGS sequence"/>
</dbReference>
<sequence>MNTCDAKITIAIRDGREEDGGRVGRVEKERRRRRWRPAIVRSKIMDAVYPRGGRWRRVSRQRHRTMPVTFAEIKEVDENLETEDTCSASGASVASAASVRSVETVVSAAECCPELHRQFAEFRRRRVRREPLHNVPEPPSSTTSSSVSHAVPSLDATISSSSRASSEPLPAAPS</sequence>
<reference evidence="2 3" key="1">
    <citation type="journal article" date="2011" name="Cell">
        <title>The monarch butterfly genome yields insights into long-distance migration.</title>
        <authorList>
            <person name="Zhan S."/>
            <person name="Merlin C."/>
            <person name="Boore J.L."/>
            <person name="Reppert S.M."/>
        </authorList>
    </citation>
    <scope>NUCLEOTIDE SEQUENCE [LARGE SCALE GENOMIC DNA]</scope>
    <source>
        <strain evidence="2">F-2</strain>
    </source>
</reference>
<dbReference type="AlphaFoldDB" id="A0A212FFU1"/>
<evidence type="ECO:0000313" key="3">
    <source>
        <dbReference type="Proteomes" id="UP000007151"/>
    </source>
</evidence>
<dbReference type="KEGG" id="dpl:KGM_205862"/>
<organism evidence="2 3">
    <name type="scientific">Danaus plexippus plexippus</name>
    <dbReference type="NCBI Taxonomy" id="278856"/>
    <lineage>
        <taxon>Eukaryota</taxon>
        <taxon>Metazoa</taxon>
        <taxon>Ecdysozoa</taxon>
        <taxon>Arthropoda</taxon>
        <taxon>Hexapoda</taxon>
        <taxon>Insecta</taxon>
        <taxon>Pterygota</taxon>
        <taxon>Neoptera</taxon>
        <taxon>Endopterygota</taxon>
        <taxon>Lepidoptera</taxon>
        <taxon>Glossata</taxon>
        <taxon>Ditrysia</taxon>
        <taxon>Papilionoidea</taxon>
        <taxon>Nymphalidae</taxon>
        <taxon>Danainae</taxon>
        <taxon>Danaini</taxon>
        <taxon>Danaina</taxon>
        <taxon>Danaus</taxon>
        <taxon>Danaus</taxon>
    </lineage>
</organism>
<dbReference type="InParanoid" id="A0A212FFU1"/>
<protein>
    <submittedName>
        <fullName evidence="2">Uncharacterized protein</fullName>
    </submittedName>
</protein>
<evidence type="ECO:0000313" key="2">
    <source>
        <dbReference type="EMBL" id="OWR52599.1"/>
    </source>
</evidence>